<dbReference type="UniPathway" id="UPA00246"/>
<evidence type="ECO:0000313" key="11">
    <source>
        <dbReference type="Proteomes" id="UP000464577"/>
    </source>
</evidence>
<dbReference type="GO" id="GO:0008198">
    <property type="term" value="F:ferrous iron binding"/>
    <property type="evidence" value="ECO:0007669"/>
    <property type="project" value="TreeGrafter"/>
</dbReference>
<dbReference type="SUPFAM" id="SSF51658">
    <property type="entry name" value="Xylose isomerase-like"/>
    <property type="match status" value="1"/>
</dbReference>
<accession>A0A6P1VYE4</accession>
<evidence type="ECO:0000313" key="10">
    <source>
        <dbReference type="EMBL" id="QHV97654.1"/>
    </source>
</evidence>
<comment type="function">
    <text evidence="2 9">Catalyzes the dehydration of D-mannonate.</text>
</comment>
<organism evidence="10 11">
    <name type="scientific">Spirosoma endbachense</name>
    <dbReference type="NCBI Taxonomy" id="2666025"/>
    <lineage>
        <taxon>Bacteria</taxon>
        <taxon>Pseudomonadati</taxon>
        <taxon>Bacteroidota</taxon>
        <taxon>Cytophagia</taxon>
        <taxon>Cytophagales</taxon>
        <taxon>Cytophagaceae</taxon>
        <taxon>Spirosoma</taxon>
    </lineage>
</organism>
<keyword evidence="11" id="KW-1185">Reference proteome</keyword>
<dbReference type="Pfam" id="PF03786">
    <property type="entry name" value="UxuA"/>
    <property type="match status" value="1"/>
</dbReference>
<dbReference type="GO" id="GO:0030145">
    <property type="term" value="F:manganese ion binding"/>
    <property type="evidence" value="ECO:0007669"/>
    <property type="project" value="TreeGrafter"/>
</dbReference>
<evidence type="ECO:0000256" key="7">
    <source>
        <dbReference type="ARBA" id="ARBA00023211"/>
    </source>
</evidence>
<dbReference type="GO" id="GO:0042840">
    <property type="term" value="P:D-glucuronate catabolic process"/>
    <property type="evidence" value="ECO:0007669"/>
    <property type="project" value="TreeGrafter"/>
</dbReference>
<dbReference type="PIRSF" id="PIRSF016049">
    <property type="entry name" value="Man_dehyd"/>
    <property type="match status" value="1"/>
</dbReference>
<evidence type="ECO:0000256" key="9">
    <source>
        <dbReference type="HAMAP-Rule" id="MF_00106"/>
    </source>
</evidence>
<dbReference type="AlphaFoldDB" id="A0A6P1VYE4"/>
<keyword evidence="6 9" id="KW-0408">Iron</keyword>
<dbReference type="NCBIfam" id="NF003027">
    <property type="entry name" value="PRK03906.1"/>
    <property type="match status" value="1"/>
</dbReference>
<reference evidence="10 11" key="1">
    <citation type="submission" date="2019-11" db="EMBL/GenBank/DDBJ databases">
        <title>Spirosoma endbachense sp. nov., isolated from a natural salt meadow.</title>
        <authorList>
            <person name="Rojas J."/>
            <person name="Ambika Manirajan B."/>
            <person name="Ratering S."/>
            <person name="Suarez C."/>
            <person name="Geissler-Plaum R."/>
            <person name="Schnell S."/>
        </authorList>
    </citation>
    <scope>NUCLEOTIDE SEQUENCE [LARGE SCALE GENOMIC DNA]</scope>
    <source>
        <strain evidence="10 11">I-24</strain>
    </source>
</reference>
<dbReference type="NCBIfam" id="TIGR00695">
    <property type="entry name" value="uxuA"/>
    <property type="match status" value="1"/>
</dbReference>
<evidence type="ECO:0000256" key="3">
    <source>
        <dbReference type="ARBA" id="ARBA00004892"/>
    </source>
</evidence>
<evidence type="ECO:0000256" key="5">
    <source>
        <dbReference type="ARBA" id="ARBA00012927"/>
    </source>
</evidence>
<name>A0A6P1VYE4_9BACT</name>
<evidence type="ECO:0000256" key="1">
    <source>
        <dbReference type="ARBA" id="ARBA00001794"/>
    </source>
</evidence>
<dbReference type="RefSeq" id="WP_162388065.1">
    <property type="nucleotide sequence ID" value="NZ_CP045997.1"/>
</dbReference>
<dbReference type="Proteomes" id="UP000464577">
    <property type="component" value="Chromosome"/>
</dbReference>
<dbReference type="KEGG" id="senf:GJR95_22760"/>
<keyword evidence="8 9" id="KW-0456">Lyase</keyword>
<evidence type="ECO:0000256" key="4">
    <source>
        <dbReference type="ARBA" id="ARBA00007389"/>
    </source>
</evidence>
<comment type="similarity">
    <text evidence="4 9">Belongs to the mannonate dehydratase family.</text>
</comment>
<dbReference type="Gene3D" id="3.20.20.150">
    <property type="entry name" value="Divalent-metal-dependent TIM barrel enzymes"/>
    <property type="match status" value="1"/>
</dbReference>
<dbReference type="HAMAP" id="MF_00106">
    <property type="entry name" value="UxuA"/>
    <property type="match status" value="1"/>
</dbReference>
<gene>
    <name evidence="9 10" type="primary">uxuA</name>
    <name evidence="10" type="ORF">GJR95_22760</name>
</gene>
<keyword evidence="7 9" id="KW-0464">Manganese</keyword>
<dbReference type="PANTHER" id="PTHR30387">
    <property type="entry name" value="MANNONATE DEHYDRATASE"/>
    <property type="match status" value="1"/>
</dbReference>
<evidence type="ECO:0000256" key="2">
    <source>
        <dbReference type="ARBA" id="ARBA00002713"/>
    </source>
</evidence>
<dbReference type="InterPro" id="IPR036237">
    <property type="entry name" value="Xyl_isomerase-like_sf"/>
</dbReference>
<dbReference type="GO" id="GO:0008927">
    <property type="term" value="F:mannonate dehydratase activity"/>
    <property type="evidence" value="ECO:0007669"/>
    <property type="project" value="UniProtKB-UniRule"/>
</dbReference>
<protein>
    <recommendedName>
        <fullName evidence="5 9">Mannonate dehydratase</fullName>
        <ecNumber evidence="5 9">4.2.1.8</ecNumber>
    </recommendedName>
    <alternativeName>
        <fullName evidence="9">D-mannonate hydro-lyase</fullName>
    </alternativeName>
</protein>
<dbReference type="PANTHER" id="PTHR30387:SF2">
    <property type="entry name" value="MANNONATE DEHYDRATASE"/>
    <property type="match status" value="1"/>
</dbReference>
<proteinExistence type="inferred from homology"/>
<dbReference type="EMBL" id="CP045997">
    <property type="protein sequence ID" value="QHV97654.1"/>
    <property type="molecule type" value="Genomic_DNA"/>
</dbReference>
<evidence type="ECO:0000256" key="8">
    <source>
        <dbReference type="ARBA" id="ARBA00023239"/>
    </source>
</evidence>
<dbReference type="EC" id="4.2.1.8" evidence="5 9"/>
<evidence type="ECO:0000256" key="6">
    <source>
        <dbReference type="ARBA" id="ARBA00023004"/>
    </source>
</evidence>
<dbReference type="InterPro" id="IPR004628">
    <property type="entry name" value="Man_deHydtase"/>
</dbReference>
<comment type="catalytic activity">
    <reaction evidence="1 9">
        <text>D-mannonate = 2-dehydro-3-deoxy-D-gluconate + H2O</text>
        <dbReference type="Rhea" id="RHEA:20097"/>
        <dbReference type="ChEBI" id="CHEBI:15377"/>
        <dbReference type="ChEBI" id="CHEBI:17767"/>
        <dbReference type="ChEBI" id="CHEBI:57990"/>
        <dbReference type="EC" id="4.2.1.8"/>
    </reaction>
</comment>
<comment type="cofactor">
    <cofactor evidence="9">
        <name>Fe(2+)</name>
        <dbReference type="ChEBI" id="CHEBI:29033"/>
    </cofactor>
    <cofactor evidence="9">
        <name>Mn(2+)</name>
        <dbReference type="ChEBI" id="CHEBI:29035"/>
    </cofactor>
</comment>
<sequence length="393" mass="43832">MLEQTWRWFGPNDPVSLNDVRQAGATGIVTALHHIPNGEVWPIDEIRSRKALIESTGLTWSVVESIPVHEGIKTRSGDFLRYIQNYKESIGNLAEAGIDTVCYNFMPVLDWTRTDLDYPMPDGSTGLRFDATEFAAFELYILQRPGAEYLYNDEQKQRARTKLDSMTDAQVKRLTRTIIAGLPGSEESYTVERFRDALDAYKDISDHDLRQNLYTFLREIVPVAESAGVRLAIHPDDPPYPILGLPRVVSTEADARALLAAANSPANGICFCTGSYGVRSDNDLVGMVERLGPKIHFIHLRSTERSADGSFQEANHLEGDVPMAGVMRALLAEHKRRVAEGRTDLRMPLRPDHGHRMLDDLTSGKRTNPGYTAIGRLRGLAELRGLMVGLSTQ</sequence>
<comment type="pathway">
    <text evidence="3 9">Carbohydrate metabolism; pentose and glucuronate interconversion.</text>
</comment>